<gene>
    <name evidence="8" type="ORF">QY95_00808</name>
</gene>
<keyword evidence="8" id="KW-0969">Cilium</keyword>
<sequence>MRINQNVAALYAYNQFFTHSTAQARSMEKLSSGLRINRAADDAAGLAISEKMRAQIRGLEQASRNAQDGISLLQTAEGGVNETHAILQRMRELAVQAANDTNTGEDRQAIQEEINQLTAEVTRIGETTEFNKIKLLNGGASTRRTTQMLADNQSLGRSSTVQQPAVEGGSLVEEPRSANQLADDTISSQTVHTTNSSLLASTTSLLRTSDNKAAGLSINLSIGGTLIDTVTGTVDAVVETVDKVVGGLLEGENSGGSQEDSGSISDPSPIGEEDSNPVGDSDTTHPSEPPSSTGEGADTPTTEEGTALQPPHIGSPKEQSYRLTFQVGANTGQTMTVELEDMRAHALKISGQAGGKVRSADGTAEAFYTKGDRNGIVALDVSTHEKAAAAIKIFDEAIGTVSSFRSRLGAYQNRLEHTMNHLHASSQNLTAAESRIRDVDMAKETMNQTKHSLLAQVSLAMMAQANQEPFRILQLLQS</sequence>
<feature type="compositionally biased region" description="Low complexity" evidence="5">
    <location>
        <begin position="248"/>
        <end position="257"/>
    </location>
</feature>
<dbReference type="GO" id="GO:0005198">
    <property type="term" value="F:structural molecule activity"/>
    <property type="evidence" value="ECO:0007669"/>
    <property type="project" value="UniProtKB-UniRule"/>
</dbReference>
<evidence type="ECO:0000256" key="1">
    <source>
        <dbReference type="ARBA" id="ARBA00005709"/>
    </source>
</evidence>
<dbReference type="SUPFAM" id="SSF64518">
    <property type="entry name" value="Phase 1 flagellin"/>
    <property type="match status" value="1"/>
</dbReference>
<organism evidence="8 9">
    <name type="scientific">Bacillus thermotolerans</name>
    <name type="common">Quasibacillus thermotolerans</name>
    <dbReference type="NCBI Taxonomy" id="1221996"/>
    <lineage>
        <taxon>Bacteria</taxon>
        <taxon>Bacillati</taxon>
        <taxon>Bacillota</taxon>
        <taxon>Bacilli</taxon>
        <taxon>Bacillales</taxon>
        <taxon>Bacillaceae</taxon>
        <taxon>Bacillus</taxon>
    </lineage>
</organism>
<evidence type="ECO:0000313" key="8">
    <source>
        <dbReference type="EMBL" id="KKB41328.1"/>
    </source>
</evidence>
<dbReference type="PRINTS" id="PR00207">
    <property type="entry name" value="FLAGELLIN"/>
</dbReference>
<dbReference type="STRING" id="1221996.QY95_00808"/>
<keyword evidence="3 4" id="KW-0975">Bacterial flagellum</keyword>
<dbReference type="EMBL" id="JWIR02000023">
    <property type="protein sequence ID" value="KKB41328.1"/>
    <property type="molecule type" value="Genomic_DNA"/>
</dbReference>
<dbReference type="OrthoDB" id="9796789at2"/>
<proteinExistence type="inferred from homology"/>
<comment type="similarity">
    <text evidence="1 4">Belongs to the bacterial flagellin family.</text>
</comment>
<name>A0A0F5I792_BACTR</name>
<dbReference type="InterPro" id="IPR001492">
    <property type="entry name" value="Flagellin"/>
</dbReference>
<feature type="compositionally biased region" description="Polar residues" evidence="5">
    <location>
        <begin position="284"/>
        <end position="304"/>
    </location>
</feature>
<dbReference type="Gene3D" id="6.10.10.10">
    <property type="entry name" value="Flagellar export chaperone, C-terminal domain"/>
    <property type="match status" value="1"/>
</dbReference>
<keyword evidence="8" id="KW-0966">Cell projection</keyword>
<comment type="function">
    <text evidence="4">Flagellin is the subunit protein which polymerizes to form the filaments of bacterial flagella.</text>
</comment>
<dbReference type="Gene3D" id="1.20.1330.10">
    <property type="entry name" value="f41 fragment of flagellin, N-terminal domain"/>
    <property type="match status" value="2"/>
</dbReference>
<dbReference type="InterPro" id="IPR046358">
    <property type="entry name" value="Flagellin_C"/>
</dbReference>
<evidence type="ECO:0000259" key="7">
    <source>
        <dbReference type="Pfam" id="PF00700"/>
    </source>
</evidence>
<dbReference type="InterPro" id="IPR042187">
    <property type="entry name" value="Flagellin_C_sub2"/>
</dbReference>
<dbReference type="GO" id="GO:0009288">
    <property type="term" value="C:bacterial-type flagellum"/>
    <property type="evidence" value="ECO:0007669"/>
    <property type="project" value="UniProtKB-SubCell"/>
</dbReference>
<evidence type="ECO:0000259" key="6">
    <source>
        <dbReference type="Pfam" id="PF00669"/>
    </source>
</evidence>
<evidence type="ECO:0000313" key="9">
    <source>
        <dbReference type="Proteomes" id="UP000031563"/>
    </source>
</evidence>
<keyword evidence="8" id="KW-0282">Flagellum</keyword>
<keyword evidence="4" id="KW-0964">Secreted</keyword>
<evidence type="ECO:0000256" key="3">
    <source>
        <dbReference type="ARBA" id="ARBA00023143"/>
    </source>
</evidence>
<dbReference type="PANTHER" id="PTHR42792:SF2">
    <property type="entry name" value="FLAGELLIN"/>
    <property type="match status" value="1"/>
</dbReference>
<dbReference type="InterPro" id="IPR001029">
    <property type="entry name" value="Flagellin_N"/>
</dbReference>
<dbReference type="Proteomes" id="UP000031563">
    <property type="component" value="Unassembled WGS sequence"/>
</dbReference>
<feature type="domain" description="Flagellin C-terminal" evidence="7">
    <location>
        <begin position="391"/>
        <end position="476"/>
    </location>
</feature>
<dbReference type="PANTHER" id="PTHR42792">
    <property type="entry name" value="FLAGELLIN"/>
    <property type="match status" value="1"/>
</dbReference>
<feature type="domain" description="Flagellin N-terminal" evidence="6">
    <location>
        <begin position="3"/>
        <end position="138"/>
    </location>
</feature>
<comment type="caution">
    <text evidence="8">The sequence shown here is derived from an EMBL/GenBank/DDBJ whole genome shotgun (WGS) entry which is preliminary data.</text>
</comment>
<accession>A0A0F5I792</accession>
<protein>
    <recommendedName>
        <fullName evidence="2 4">Flagellin</fullName>
    </recommendedName>
</protein>
<dbReference type="AlphaFoldDB" id="A0A0F5I792"/>
<evidence type="ECO:0000256" key="2">
    <source>
        <dbReference type="ARBA" id="ARBA00020110"/>
    </source>
</evidence>
<keyword evidence="9" id="KW-1185">Reference proteome</keyword>
<dbReference type="GO" id="GO:0005576">
    <property type="term" value="C:extracellular region"/>
    <property type="evidence" value="ECO:0007669"/>
    <property type="project" value="UniProtKB-SubCell"/>
</dbReference>
<evidence type="ECO:0000256" key="4">
    <source>
        <dbReference type="RuleBase" id="RU362073"/>
    </source>
</evidence>
<dbReference type="RefSeq" id="WP_040047982.1">
    <property type="nucleotide sequence ID" value="NZ_JWIR02000023.1"/>
</dbReference>
<dbReference type="Pfam" id="PF00669">
    <property type="entry name" value="Flagellin_N"/>
    <property type="match status" value="1"/>
</dbReference>
<feature type="region of interest" description="Disordered" evidence="5">
    <location>
        <begin position="248"/>
        <end position="317"/>
    </location>
</feature>
<reference evidence="8" key="1">
    <citation type="submission" date="2015-02" db="EMBL/GenBank/DDBJ databases">
        <title>Genome Assembly of Bacillaceae bacterium MTCC 8252.</title>
        <authorList>
            <person name="Verma A."/>
            <person name="Khatri I."/>
            <person name="Mual P."/>
            <person name="Subramanian S."/>
            <person name="Krishnamurthi S."/>
        </authorList>
    </citation>
    <scope>NUCLEOTIDE SEQUENCE [LARGE SCALE GENOMIC DNA]</scope>
    <source>
        <strain evidence="8">MTCC 8252</strain>
    </source>
</reference>
<dbReference type="Pfam" id="PF00700">
    <property type="entry name" value="Flagellin_C"/>
    <property type="match status" value="1"/>
</dbReference>
<evidence type="ECO:0000256" key="5">
    <source>
        <dbReference type="SAM" id="MobiDB-lite"/>
    </source>
</evidence>
<comment type="subcellular location">
    <subcellularLocation>
        <location evidence="4">Secreted</location>
    </subcellularLocation>
    <subcellularLocation>
        <location evidence="4">Bacterial flagellum</location>
    </subcellularLocation>
</comment>